<evidence type="ECO:0000313" key="2">
    <source>
        <dbReference type="EMBL" id="PSR71732.1"/>
    </source>
</evidence>
<evidence type="ECO:0000256" key="1">
    <source>
        <dbReference type="SAM" id="MobiDB-lite"/>
    </source>
</evidence>
<name>A0A2R6NIE2_9APHY</name>
<organism evidence="2 3">
    <name type="scientific">Hermanssonia centrifuga</name>
    <dbReference type="NCBI Taxonomy" id="98765"/>
    <lineage>
        <taxon>Eukaryota</taxon>
        <taxon>Fungi</taxon>
        <taxon>Dikarya</taxon>
        <taxon>Basidiomycota</taxon>
        <taxon>Agaricomycotina</taxon>
        <taxon>Agaricomycetes</taxon>
        <taxon>Polyporales</taxon>
        <taxon>Meruliaceae</taxon>
        <taxon>Hermanssonia</taxon>
    </lineage>
</organism>
<dbReference type="EMBL" id="MLYV02001245">
    <property type="protein sequence ID" value="PSR71732.1"/>
    <property type="molecule type" value="Genomic_DNA"/>
</dbReference>
<dbReference type="OrthoDB" id="3162439at2759"/>
<feature type="compositionally biased region" description="Polar residues" evidence="1">
    <location>
        <begin position="1"/>
        <end position="13"/>
    </location>
</feature>
<dbReference type="AlphaFoldDB" id="A0A2R6NIE2"/>
<accession>A0A2R6NIE2</accession>
<gene>
    <name evidence="2" type="ORF">PHLCEN_2v12380</name>
</gene>
<sequence>MTSNLSASSTSKFDANKSAPKSNDFGKAGKRLPFSQRMRAGRKKFHGPMDQFMKHDDEKSAAPQETMDPADDPADDYVQTDVLEFNSDALILAGITDSVFSGIGFALASPGDGDRKCKPPTPLHVHTTTPNAKELEAQAEARANEHEEDIASESIDSDEVDAIQPIHDELQLNKWWWLLEILPTCYSWQDGKGKIHRKWEFHMGKGRTIPDDFMPKFHETVKDRIADAALKYTPRAFWKKGTETYVQ</sequence>
<keyword evidence="3" id="KW-1185">Reference proteome</keyword>
<feature type="region of interest" description="Disordered" evidence="1">
    <location>
        <begin position="1"/>
        <end position="75"/>
    </location>
</feature>
<proteinExistence type="predicted"/>
<protein>
    <submittedName>
        <fullName evidence="2">Uncharacterized protein</fullName>
    </submittedName>
</protein>
<evidence type="ECO:0000313" key="3">
    <source>
        <dbReference type="Proteomes" id="UP000186601"/>
    </source>
</evidence>
<dbReference type="Proteomes" id="UP000186601">
    <property type="component" value="Unassembled WGS sequence"/>
</dbReference>
<reference evidence="2 3" key="1">
    <citation type="submission" date="2018-02" db="EMBL/GenBank/DDBJ databases">
        <title>Genome sequence of the basidiomycete white-rot fungus Phlebia centrifuga.</title>
        <authorList>
            <person name="Granchi Z."/>
            <person name="Peng M."/>
            <person name="de Vries R.P."/>
            <person name="Hilden K."/>
            <person name="Makela M.R."/>
            <person name="Grigoriev I."/>
            <person name="Riley R."/>
        </authorList>
    </citation>
    <scope>NUCLEOTIDE SEQUENCE [LARGE SCALE GENOMIC DNA]</scope>
    <source>
        <strain evidence="2 3">FBCC195</strain>
    </source>
</reference>
<dbReference type="STRING" id="98765.A0A2R6NIE2"/>
<comment type="caution">
    <text evidence="2">The sequence shown here is derived from an EMBL/GenBank/DDBJ whole genome shotgun (WGS) entry which is preliminary data.</text>
</comment>